<evidence type="ECO:0000256" key="8">
    <source>
        <dbReference type="SAM" id="Coils"/>
    </source>
</evidence>
<dbReference type="SUPFAM" id="SSF56954">
    <property type="entry name" value="Outer membrane efflux proteins (OEP)"/>
    <property type="match status" value="1"/>
</dbReference>
<reference evidence="10" key="1">
    <citation type="journal article" date="2019" name="Int. J. Syst. Evol. Microbiol.">
        <title>The Global Catalogue of Microorganisms (GCM) 10K type strain sequencing project: providing services to taxonomists for standard genome sequencing and annotation.</title>
        <authorList>
            <consortium name="The Broad Institute Genomics Platform"/>
            <consortium name="The Broad Institute Genome Sequencing Center for Infectious Disease"/>
            <person name="Wu L."/>
            <person name="Ma J."/>
        </authorList>
    </citation>
    <scope>NUCLEOTIDE SEQUENCE [LARGE SCALE GENOMIC DNA]</scope>
    <source>
        <strain evidence="10">CCUG 63418</strain>
    </source>
</reference>
<keyword evidence="3" id="KW-0813">Transport</keyword>
<dbReference type="PANTHER" id="PTHR30026">
    <property type="entry name" value="OUTER MEMBRANE PROTEIN TOLC"/>
    <property type="match status" value="1"/>
</dbReference>
<dbReference type="Pfam" id="PF02321">
    <property type="entry name" value="OEP"/>
    <property type="match status" value="2"/>
</dbReference>
<evidence type="ECO:0000256" key="1">
    <source>
        <dbReference type="ARBA" id="ARBA00004442"/>
    </source>
</evidence>
<dbReference type="Proteomes" id="UP001596958">
    <property type="component" value="Unassembled WGS sequence"/>
</dbReference>
<evidence type="ECO:0000256" key="4">
    <source>
        <dbReference type="ARBA" id="ARBA00022452"/>
    </source>
</evidence>
<dbReference type="InterPro" id="IPR051906">
    <property type="entry name" value="TolC-like"/>
</dbReference>
<gene>
    <name evidence="9" type="ORF">ACFQZS_17160</name>
</gene>
<name>A0ABW2YZI6_9SPHI</name>
<dbReference type="InterPro" id="IPR003423">
    <property type="entry name" value="OMP_efflux"/>
</dbReference>
<accession>A0ABW2YZI6</accession>
<dbReference type="PANTHER" id="PTHR30026:SF20">
    <property type="entry name" value="OUTER MEMBRANE PROTEIN TOLC"/>
    <property type="match status" value="1"/>
</dbReference>
<keyword evidence="5" id="KW-0812">Transmembrane</keyword>
<comment type="similarity">
    <text evidence="2">Belongs to the outer membrane factor (OMF) (TC 1.B.17) family.</text>
</comment>
<evidence type="ECO:0000313" key="9">
    <source>
        <dbReference type="EMBL" id="MFD0751886.1"/>
    </source>
</evidence>
<keyword evidence="4" id="KW-1134">Transmembrane beta strand</keyword>
<evidence type="ECO:0000256" key="3">
    <source>
        <dbReference type="ARBA" id="ARBA00022448"/>
    </source>
</evidence>
<keyword evidence="10" id="KW-1185">Reference proteome</keyword>
<evidence type="ECO:0000256" key="6">
    <source>
        <dbReference type="ARBA" id="ARBA00023136"/>
    </source>
</evidence>
<feature type="coiled-coil region" evidence="8">
    <location>
        <begin position="159"/>
        <end position="227"/>
    </location>
</feature>
<dbReference type="Gene3D" id="1.20.1600.10">
    <property type="entry name" value="Outer membrane efflux proteins (OEP)"/>
    <property type="match status" value="1"/>
</dbReference>
<organism evidence="9 10">
    <name type="scientific">Mucilaginibacter calamicampi</name>
    <dbReference type="NCBI Taxonomy" id="1302352"/>
    <lineage>
        <taxon>Bacteria</taxon>
        <taxon>Pseudomonadati</taxon>
        <taxon>Bacteroidota</taxon>
        <taxon>Sphingobacteriia</taxon>
        <taxon>Sphingobacteriales</taxon>
        <taxon>Sphingobacteriaceae</taxon>
        <taxon>Mucilaginibacter</taxon>
    </lineage>
</organism>
<evidence type="ECO:0000256" key="7">
    <source>
        <dbReference type="ARBA" id="ARBA00023237"/>
    </source>
</evidence>
<protein>
    <submittedName>
        <fullName evidence="9">TolC family protein</fullName>
    </submittedName>
</protein>
<dbReference type="EMBL" id="JBHTHU010000021">
    <property type="protein sequence ID" value="MFD0751886.1"/>
    <property type="molecule type" value="Genomic_DNA"/>
</dbReference>
<dbReference type="RefSeq" id="WP_377102195.1">
    <property type="nucleotide sequence ID" value="NZ_JBHTHU010000021.1"/>
</dbReference>
<comment type="subcellular location">
    <subcellularLocation>
        <location evidence="1">Cell outer membrane</location>
    </subcellularLocation>
</comment>
<sequence length="479" mass="53237">MITTILQPYIRKTGLLGFFILYGTISSYSQQKITLKQAIDSTIQNNVQIRIAQFDADYDKENLKLAKNALYPTLNGSVAGFRLYGRSLDPTTNEFADAAVNLAQGNLFASVTLFQGFQKLNAIKQNKYLLEANLNNVKKIKNDLTLTVLTTYLQLLSNRDLLKASKRQLTIAQQELERQQKFFKVGQKTLADLSQAQAQLANSESNVVNAQNEIERATLILAQLMERRSPEAYEIVEPNAKESVELNTGVNSEEIYLKSLEQYPDILLAINKRQASEKAVAIARGTAYPTLSFGAGLSTSYSDNLRNAVTTQITGAVPIGIVQNTNATVVAPTFLTQSVAFGEQIKRNFNQVIGFTMVIPLINGSSSRIGIRKAKIRYQTALAEEELAKLNLSKVVSEAVWDVQATNKKYKANQVKYKAAADAFKVIQQRYSVGLADSQDLNIALTSVNIAEFTMIQSKYDVIFKNKLIDYYLGNQISF</sequence>
<keyword evidence="6" id="KW-0472">Membrane</keyword>
<keyword evidence="8" id="KW-0175">Coiled coil</keyword>
<keyword evidence="7" id="KW-0998">Cell outer membrane</keyword>
<evidence type="ECO:0000313" key="10">
    <source>
        <dbReference type="Proteomes" id="UP001596958"/>
    </source>
</evidence>
<evidence type="ECO:0000256" key="2">
    <source>
        <dbReference type="ARBA" id="ARBA00007613"/>
    </source>
</evidence>
<comment type="caution">
    <text evidence="9">The sequence shown here is derived from an EMBL/GenBank/DDBJ whole genome shotgun (WGS) entry which is preliminary data.</text>
</comment>
<evidence type="ECO:0000256" key="5">
    <source>
        <dbReference type="ARBA" id="ARBA00022692"/>
    </source>
</evidence>
<proteinExistence type="inferred from homology"/>